<organism evidence="3 4">
    <name type="scientific">Dactylosporangium sucinum</name>
    <dbReference type="NCBI Taxonomy" id="1424081"/>
    <lineage>
        <taxon>Bacteria</taxon>
        <taxon>Bacillati</taxon>
        <taxon>Actinomycetota</taxon>
        <taxon>Actinomycetes</taxon>
        <taxon>Micromonosporales</taxon>
        <taxon>Micromonosporaceae</taxon>
        <taxon>Dactylosporangium</taxon>
    </lineage>
</organism>
<protein>
    <recommendedName>
        <fullName evidence="2">STAS domain-containing protein</fullName>
    </recommendedName>
</protein>
<proteinExistence type="predicted"/>
<feature type="compositionally biased region" description="Polar residues" evidence="1">
    <location>
        <begin position="124"/>
        <end position="135"/>
    </location>
</feature>
<accession>A0A917UF97</accession>
<comment type="caution">
    <text evidence="3">The sequence shown here is derived from an EMBL/GenBank/DDBJ whole genome shotgun (WGS) entry which is preliminary data.</text>
</comment>
<keyword evidence="4" id="KW-1185">Reference proteome</keyword>
<feature type="region of interest" description="Disordered" evidence="1">
    <location>
        <begin position="117"/>
        <end position="142"/>
    </location>
</feature>
<sequence>MAALTLAVERLAAATVLSCHGALVAASAMQLETALSQLLLRPEPRIVVNLAGVPVIDCTGVMMLRVTAGIAVEHGGSLVLAAPNAQVVHTLREGGTLSTIPTYRTVDAAVLRDAHELVKDPEPGQSTTTAWPMNSSDRRRTA</sequence>
<evidence type="ECO:0000313" key="3">
    <source>
        <dbReference type="EMBL" id="GGM88654.1"/>
    </source>
</evidence>
<gene>
    <name evidence="3" type="ORF">GCM10007977_108320</name>
</gene>
<reference evidence="3" key="1">
    <citation type="journal article" date="2014" name="Int. J. Syst. Evol. Microbiol.">
        <title>Complete genome sequence of Corynebacterium casei LMG S-19264T (=DSM 44701T), isolated from a smear-ripened cheese.</title>
        <authorList>
            <consortium name="US DOE Joint Genome Institute (JGI-PGF)"/>
            <person name="Walter F."/>
            <person name="Albersmeier A."/>
            <person name="Kalinowski J."/>
            <person name="Ruckert C."/>
        </authorList>
    </citation>
    <scope>NUCLEOTIDE SEQUENCE</scope>
    <source>
        <strain evidence="3">JCM 19831</strain>
    </source>
</reference>
<dbReference type="AlphaFoldDB" id="A0A917UF97"/>
<dbReference type="EMBL" id="BMPI01000120">
    <property type="protein sequence ID" value="GGM88654.1"/>
    <property type="molecule type" value="Genomic_DNA"/>
</dbReference>
<evidence type="ECO:0000256" key="1">
    <source>
        <dbReference type="SAM" id="MobiDB-lite"/>
    </source>
</evidence>
<dbReference type="RefSeq" id="WP_190257955.1">
    <property type="nucleotide sequence ID" value="NZ_BMPI01000120.1"/>
</dbReference>
<evidence type="ECO:0000259" key="2">
    <source>
        <dbReference type="PROSITE" id="PS50801"/>
    </source>
</evidence>
<dbReference type="Gene3D" id="3.30.750.24">
    <property type="entry name" value="STAS domain"/>
    <property type="match status" value="1"/>
</dbReference>
<dbReference type="InterPro" id="IPR036513">
    <property type="entry name" value="STAS_dom_sf"/>
</dbReference>
<dbReference type="CDD" id="cd07043">
    <property type="entry name" value="STAS_anti-anti-sigma_factors"/>
    <property type="match status" value="1"/>
</dbReference>
<dbReference type="InterPro" id="IPR002645">
    <property type="entry name" value="STAS_dom"/>
</dbReference>
<evidence type="ECO:0000313" key="4">
    <source>
        <dbReference type="Proteomes" id="UP000642070"/>
    </source>
</evidence>
<name>A0A917UF97_9ACTN</name>
<feature type="domain" description="STAS" evidence="2">
    <location>
        <begin position="4"/>
        <end position="113"/>
    </location>
</feature>
<dbReference type="Pfam" id="PF01740">
    <property type="entry name" value="STAS"/>
    <property type="match status" value="1"/>
</dbReference>
<dbReference type="PROSITE" id="PS50801">
    <property type="entry name" value="STAS"/>
    <property type="match status" value="1"/>
</dbReference>
<reference evidence="3" key="2">
    <citation type="submission" date="2020-09" db="EMBL/GenBank/DDBJ databases">
        <authorList>
            <person name="Sun Q."/>
            <person name="Ohkuma M."/>
        </authorList>
    </citation>
    <scope>NUCLEOTIDE SEQUENCE</scope>
    <source>
        <strain evidence="3">JCM 19831</strain>
    </source>
</reference>
<dbReference type="Proteomes" id="UP000642070">
    <property type="component" value="Unassembled WGS sequence"/>
</dbReference>
<dbReference type="SUPFAM" id="SSF52091">
    <property type="entry name" value="SpoIIaa-like"/>
    <property type="match status" value="1"/>
</dbReference>